<dbReference type="Proteomes" id="UP000004030">
    <property type="component" value="Unassembled WGS sequence"/>
</dbReference>
<feature type="transmembrane region" description="Helical" evidence="1">
    <location>
        <begin position="367"/>
        <end position="388"/>
    </location>
</feature>
<dbReference type="STRING" id="1088721.JI59_08980"/>
<reference evidence="2 3" key="1">
    <citation type="journal article" date="2012" name="J. Bacteriol.">
        <title>Genome sequence of benzo(a)pyrene-degrading bacterium Novosphingobium pentaromativorans US6-1.</title>
        <authorList>
            <person name="Luo Y.R."/>
            <person name="Kang S.G."/>
            <person name="Kim S.J."/>
            <person name="Kim M.R."/>
            <person name="Li N."/>
            <person name="Lee J.H."/>
            <person name="Kwon K.K."/>
        </authorList>
    </citation>
    <scope>NUCLEOTIDE SEQUENCE [LARGE SCALE GENOMIC DNA]</scope>
    <source>
        <strain evidence="2 3">US6-1</strain>
    </source>
</reference>
<keyword evidence="1" id="KW-0472">Membrane</keyword>
<dbReference type="AlphaFoldDB" id="G6ED01"/>
<keyword evidence="3" id="KW-1185">Reference proteome</keyword>
<gene>
    <name evidence="2" type="ORF">NSU_2222</name>
</gene>
<dbReference type="eggNOG" id="COG4949">
    <property type="taxonomic scope" value="Bacteria"/>
</dbReference>
<proteinExistence type="predicted"/>
<sequence>MHDEHELRRTVVGEMHLRRWPLLQAPSLVIQLVRVLDAHDREAERLALSDLPHGAWIDCADNPRHVKGLFAPGVAFTLERHSEASTTTLFIPDGTLDALFAPEAGSDLDKAVAWANSLPGKVIRSTRLLLVEDEGQASDLLPQIGIADDELVCCRIGTEEALDASARIWSDFRLREQGFGILIVAANGMLPADLTRTVQRLQELGNYRNLALLGLPVAREGWKRLDHIEAMLGKMNGAIARPEVTDDSLLDEVTSLYMDLITHSAECDYRMSATEAYATIVEERLTDLNIRPCPGHLSLTDFTQRRFFPAVRTCAAHRRRAEQLAQRTAQFVSLFRTRIETRIENQNGRLLASMERNATRQLRLQQLVEGLSVVAVSYYALGLLGKLLEGVESVVPGLHAHFLTALMVPFVLGAVWLGIHYMKRRILDPMAR</sequence>
<comment type="caution">
    <text evidence="2">The sequence shown here is derived from an EMBL/GenBank/DDBJ whole genome shotgun (WGS) entry which is preliminary data.</text>
</comment>
<feature type="transmembrane region" description="Helical" evidence="1">
    <location>
        <begin position="400"/>
        <end position="422"/>
    </location>
</feature>
<dbReference type="Pfam" id="PF11902">
    <property type="entry name" value="DUF3422"/>
    <property type="match status" value="1"/>
</dbReference>
<dbReference type="OrthoDB" id="9767470at2"/>
<evidence type="ECO:0000313" key="3">
    <source>
        <dbReference type="Proteomes" id="UP000004030"/>
    </source>
</evidence>
<dbReference type="RefSeq" id="WP_007013137.1">
    <property type="nucleotide sequence ID" value="NZ_AGFM01000030.1"/>
</dbReference>
<dbReference type="EMBL" id="AGFM01000030">
    <property type="protein sequence ID" value="EHJ60840.1"/>
    <property type="molecule type" value="Genomic_DNA"/>
</dbReference>
<accession>G6ED01</accession>
<protein>
    <submittedName>
        <fullName evidence="2">Putative membrane-anchored protein</fullName>
    </submittedName>
</protein>
<name>G6ED01_9SPHN</name>
<dbReference type="InterPro" id="IPR021830">
    <property type="entry name" value="DUF3422"/>
</dbReference>
<organism evidence="2 3">
    <name type="scientific">Novosphingobium pentaromativorans US6-1</name>
    <dbReference type="NCBI Taxonomy" id="1088721"/>
    <lineage>
        <taxon>Bacteria</taxon>
        <taxon>Pseudomonadati</taxon>
        <taxon>Pseudomonadota</taxon>
        <taxon>Alphaproteobacteria</taxon>
        <taxon>Sphingomonadales</taxon>
        <taxon>Sphingomonadaceae</taxon>
        <taxon>Novosphingobium</taxon>
    </lineage>
</organism>
<dbReference type="PATRIC" id="fig|1088721.3.peg.2202"/>
<keyword evidence="1" id="KW-0812">Transmembrane</keyword>
<evidence type="ECO:0000256" key="1">
    <source>
        <dbReference type="SAM" id="Phobius"/>
    </source>
</evidence>
<evidence type="ECO:0000313" key="2">
    <source>
        <dbReference type="EMBL" id="EHJ60840.1"/>
    </source>
</evidence>
<dbReference type="KEGG" id="npn:JI59_08980"/>
<keyword evidence="1" id="KW-1133">Transmembrane helix</keyword>